<evidence type="ECO:0000256" key="3">
    <source>
        <dbReference type="ARBA" id="ARBA00022630"/>
    </source>
</evidence>
<dbReference type="EMBL" id="CAXAMN010024373">
    <property type="protein sequence ID" value="CAK9086169.1"/>
    <property type="molecule type" value="Genomic_DNA"/>
</dbReference>
<dbReference type="InterPro" id="IPR016166">
    <property type="entry name" value="FAD-bd_PCMH"/>
</dbReference>
<gene>
    <name evidence="8" type="ORF">CCMP2556_LOCUS41781</name>
</gene>
<evidence type="ECO:0000256" key="2">
    <source>
        <dbReference type="ARBA" id="ARBA00005466"/>
    </source>
</evidence>
<keyword evidence="5" id="KW-0560">Oxidoreductase</keyword>
<dbReference type="InterPro" id="IPR012951">
    <property type="entry name" value="BBE"/>
</dbReference>
<dbReference type="Gene3D" id="3.30.465.10">
    <property type="match status" value="1"/>
</dbReference>
<dbReference type="PANTHER" id="PTHR42973">
    <property type="entry name" value="BINDING OXIDOREDUCTASE, PUTATIVE (AFU_ORTHOLOGUE AFUA_1G17690)-RELATED"/>
    <property type="match status" value="1"/>
</dbReference>
<reference evidence="8 9" key="1">
    <citation type="submission" date="2024-02" db="EMBL/GenBank/DDBJ databases">
        <authorList>
            <person name="Chen Y."/>
            <person name="Shah S."/>
            <person name="Dougan E. K."/>
            <person name="Thang M."/>
            <person name="Chan C."/>
        </authorList>
    </citation>
    <scope>NUCLEOTIDE SEQUENCE [LARGE SCALE GENOMIC DNA]</scope>
</reference>
<dbReference type="InterPro" id="IPR050416">
    <property type="entry name" value="FAD-linked_Oxidoreductase"/>
</dbReference>
<evidence type="ECO:0000259" key="7">
    <source>
        <dbReference type="PROSITE" id="PS51387"/>
    </source>
</evidence>
<keyword evidence="4" id="KW-0274">FAD</keyword>
<comment type="cofactor">
    <cofactor evidence="1">
        <name>FAD</name>
        <dbReference type="ChEBI" id="CHEBI:57692"/>
    </cofactor>
</comment>
<dbReference type="PANTHER" id="PTHR42973:SF39">
    <property type="entry name" value="FAD-BINDING PCMH-TYPE DOMAIN-CONTAINING PROTEIN"/>
    <property type="match status" value="1"/>
</dbReference>
<evidence type="ECO:0000256" key="4">
    <source>
        <dbReference type="ARBA" id="ARBA00022827"/>
    </source>
</evidence>
<dbReference type="InterPro" id="IPR006094">
    <property type="entry name" value="Oxid_FAD_bind_N"/>
</dbReference>
<evidence type="ECO:0000313" key="9">
    <source>
        <dbReference type="Proteomes" id="UP001642484"/>
    </source>
</evidence>
<protein>
    <recommendedName>
        <fullName evidence="7">FAD-binding PCMH-type domain-containing protein</fullName>
    </recommendedName>
</protein>
<proteinExistence type="inferred from homology"/>
<organism evidence="8 9">
    <name type="scientific">Durusdinium trenchii</name>
    <dbReference type="NCBI Taxonomy" id="1381693"/>
    <lineage>
        <taxon>Eukaryota</taxon>
        <taxon>Sar</taxon>
        <taxon>Alveolata</taxon>
        <taxon>Dinophyceae</taxon>
        <taxon>Suessiales</taxon>
        <taxon>Symbiodiniaceae</taxon>
        <taxon>Durusdinium</taxon>
    </lineage>
</organism>
<comment type="similarity">
    <text evidence="2">Belongs to the oxygen-dependent FAD-linked oxidoreductase family.</text>
</comment>
<dbReference type="Pfam" id="PF01565">
    <property type="entry name" value="FAD_binding_4"/>
    <property type="match status" value="1"/>
</dbReference>
<dbReference type="InterPro" id="IPR036318">
    <property type="entry name" value="FAD-bd_PCMH-like_sf"/>
</dbReference>
<evidence type="ECO:0000256" key="6">
    <source>
        <dbReference type="SAM" id="MobiDB-lite"/>
    </source>
</evidence>
<dbReference type="InterPro" id="IPR016169">
    <property type="entry name" value="FAD-bd_PCMH_sub2"/>
</dbReference>
<feature type="domain" description="FAD-binding PCMH-type" evidence="7">
    <location>
        <begin position="36"/>
        <end position="241"/>
    </location>
</feature>
<evidence type="ECO:0000256" key="1">
    <source>
        <dbReference type="ARBA" id="ARBA00001974"/>
    </source>
</evidence>
<feature type="compositionally biased region" description="Basic and acidic residues" evidence="6">
    <location>
        <begin position="186"/>
        <end position="202"/>
    </location>
</feature>
<accession>A0ABP0QDT3</accession>
<sequence length="509" mass="55602">MKKRTDCLEALGHTCTAMGSERVTLLFSELEALNLGSLHGNQVIAKPKSVEDVQICVRAAGATGCSISVVGGNHSGFGKSGDLVLEMCYFTSVRMADIAAVAATDASRESALLSIGAGVKLQDLSIQAKQLGLVVPLGTAPTVGLGLVLQGGVGHLTRQLGLAIDAIRSVQLVTATGEVLDVSQTNEREEKEQGKQKDRPWTEKLSQVGQEESLTDLHWALRGCAPNFGVVTSITLQAAPFRHCNTVRKVFEIGEPPSRAGCLRDYMAWSSKLPMDCSADCCLYFKDKTAYSSGNPTANILMGIYTFDFGSGAPDVELPTRPALLWEIFREQQDISELMEHEPYLCEQPEGIVHEGFLSKRGFFVRALFFHKEAEIHTELIESISSAPTQHCYFHLQHMGGAVSDQKDSAFLAREAEWSVVISGVWQSQDDSFATEALACKTWVMQVVEQLLPKSLGSYATDLGPDDQHLARYSFGHKTSLLLELKKKWDPDNLFRHGFPLASLSKGYD</sequence>
<dbReference type="SUPFAM" id="SSF56176">
    <property type="entry name" value="FAD-binding/transporter-associated domain-like"/>
    <property type="match status" value="1"/>
</dbReference>
<dbReference type="Proteomes" id="UP001642484">
    <property type="component" value="Unassembled WGS sequence"/>
</dbReference>
<dbReference type="Gene3D" id="3.40.462.20">
    <property type="match status" value="1"/>
</dbReference>
<name>A0ABP0QDT3_9DINO</name>
<keyword evidence="3" id="KW-0285">Flavoprotein</keyword>
<evidence type="ECO:0000256" key="5">
    <source>
        <dbReference type="ARBA" id="ARBA00023002"/>
    </source>
</evidence>
<feature type="region of interest" description="Disordered" evidence="6">
    <location>
        <begin position="183"/>
        <end position="204"/>
    </location>
</feature>
<dbReference type="Pfam" id="PF08031">
    <property type="entry name" value="BBE"/>
    <property type="match status" value="1"/>
</dbReference>
<dbReference type="PROSITE" id="PS51387">
    <property type="entry name" value="FAD_PCMH"/>
    <property type="match status" value="1"/>
</dbReference>
<keyword evidence="9" id="KW-1185">Reference proteome</keyword>
<comment type="caution">
    <text evidence="8">The sequence shown here is derived from an EMBL/GenBank/DDBJ whole genome shotgun (WGS) entry which is preliminary data.</text>
</comment>
<evidence type="ECO:0000313" key="8">
    <source>
        <dbReference type="EMBL" id="CAK9086169.1"/>
    </source>
</evidence>